<keyword evidence="9" id="KW-0393">Immunoglobulin domain</keyword>
<dbReference type="InterPro" id="IPR050964">
    <property type="entry name" value="Striated_Muscle_Regulatory"/>
</dbReference>
<dbReference type="AlphaFoldDB" id="A0A9C6XBE9"/>
<gene>
    <name evidence="13" type="primary">LOC113201774</name>
</gene>
<dbReference type="RefSeq" id="XP_052132862.1">
    <property type="nucleotide sequence ID" value="XM_052276902.1"/>
</dbReference>
<dbReference type="GeneID" id="113201774"/>
<dbReference type="PANTHER" id="PTHR13817">
    <property type="entry name" value="TITIN"/>
    <property type="match status" value="1"/>
</dbReference>
<evidence type="ECO:0000259" key="10">
    <source>
        <dbReference type="PROSITE" id="PS50835"/>
    </source>
</evidence>
<evidence type="ECO:0000256" key="9">
    <source>
        <dbReference type="ARBA" id="ARBA00023319"/>
    </source>
</evidence>
<keyword evidence="6" id="KW-1133">Transmembrane helix</keyword>
<dbReference type="GO" id="GO:0007156">
    <property type="term" value="P:homophilic cell adhesion via plasma membrane adhesion molecules"/>
    <property type="evidence" value="ECO:0007669"/>
    <property type="project" value="TreeGrafter"/>
</dbReference>
<feature type="non-terminal residue" evidence="13">
    <location>
        <position position="1"/>
    </location>
</feature>
<accession>A0A9C6XBE9</accession>
<dbReference type="PRINTS" id="PR00014">
    <property type="entry name" value="FNTYPEIII"/>
</dbReference>
<sequence length="547" mass="58648">AVTDSEVPAGPPLQVSVEAASSTQLRITWQPPDRTLWNGDILGYVIGFRHLGSAEESFNYTRVSMTGDVSGDFRLSGMDKYTQYQVVVQAFNTRGEGPQSPVVIAQTLEDAPGGPPREVQCSALTAHNLQVGWLPPSPHLAHGIIQGYRLIHEPADDDETSESAARESKAMTSTNTVLHGLVPAANYSIQVLAFTRAGDGVPSKPIVCSTDEAAPEPPERVKAVVRSSKSAVLSWTPPRRANGRIVKYTVHVRQVGDRVPVVKGTVPASQLHYDVQDLSHEHSYEAWVTASTKVGPGRQSRTVPLSPSPGASVSAGIVSWGRSLVLPHRTNVTLACLVVGAPPPAVEWRHADVRLDPQPQPGQGGQGEHHLLLANLQRTAEGNYSCHASNAAGSDAIVYSLQVQVPPTAPLLLTTTTTVDTVQLQWKQGDNGGAAVRGFVLAFRRELGEWEEAALDRRASTHLLSNLHCGTRYQFTLTAFNKIGSGAASALRTATTKGGKPAAAPQSQFLLVNATAATLHLPAWQDNDCPILYFVVEYQADGDDWVL</sequence>
<feature type="domain" description="Fibronectin type-III" evidence="11">
    <location>
        <begin position="115"/>
        <end position="213"/>
    </location>
</feature>
<dbReference type="InterPro" id="IPR013783">
    <property type="entry name" value="Ig-like_fold"/>
</dbReference>
<feature type="domain" description="Fibronectin type-III" evidence="11">
    <location>
        <begin position="11"/>
        <end position="110"/>
    </location>
</feature>
<keyword evidence="2" id="KW-0812">Transmembrane</keyword>
<dbReference type="CDD" id="cd00063">
    <property type="entry name" value="FN3"/>
    <property type="match status" value="4"/>
</dbReference>
<protein>
    <submittedName>
        <fullName evidence="13">Cell adhesion molecule Dscam2-like</fullName>
    </submittedName>
</protein>
<dbReference type="PROSITE" id="PS50853">
    <property type="entry name" value="FN3"/>
    <property type="match status" value="4"/>
</dbReference>
<organism evidence="12 13">
    <name type="scientific">Frankliniella occidentalis</name>
    <name type="common">Western flower thrips</name>
    <name type="synonym">Euthrips occidentalis</name>
    <dbReference type="NCBI Taxonomy" id="133901"/>
    <lineage>
        <taxon>Eukaryota</taxon>
        <taxon>Metazoa</taxon>
        <taxon>Ecdysozoa</taxon>
        <taxon>Arthropoda</taxon>
        <taxon>Hexapoda</taxon>
        <taxon>Insecta</taxon>
        <taxon>Pterygota</taxon>
        <taxon>Neoptera</taxon>
        <taxon>Paraneoptera</taxon>
        <taxon>Thysanoptera</taxon>
        <taxon>Terebrantia</taxon>
        <taxon>Thripoidea</taxon>
        <taxon>Thripidae</taxon>
        <taxon>Frankliniella</taxon>
    </lineage>
</organism>
<keyword evidence="5" id="KW-0130">Cell adhesion</keyword>
<dbReference type="GO" id="GO:0045202">
    <property type="term" value="C:synapse"/>
    <property type="evidence" value="ECO:0007669"/>
    <property type="project" value="TreeGrafter"/>
</dbReference>
<dbReference type="Proteomes" id="UP000504606">
    <property type="component" value="Unplaced"/>
</dbReference>
<dbReference type="SUPFAM" id="SSF49265">
    <property type="entry name" value="Fibronectin type III"/>
    <property type="match status" value="3"/>
</dbReference>
<feature type="domain" description="Fibronectin type-III" evidence="11">
    <location>
        <begin position="217"/>
        <end position="310"/>
    </location>
</feature>
<evidence type="ECO:0000313" key="12">
    <source>
        <dbReference type="Proteomes" id="UP000504606"/>
    </source>
</evidence>
<reference evidence="13" key="1">
    <citation type="submission" date="2025-08" db="UniProtKB">
        <authorList>
            <consortium name="RefSeq"/>
        </authorList>
    </citation>
    <scope>IDENTIFICATION</scope>
    <source>
        <tissue evidence="13">Whole organism</tissue>
    </source>
</reference>
<dbReference type="Pfam" id="PF00041">
    <property type="entry name" value="fn3"/>
    <property type="match status" value="4"/>
</dbReference>
<dbReference type="GO" id="GO:0016020">
    <property type="term" value="C:membrane"/>
    <property type="evidence" value="ECO:0007669"/>
    <property type="project" value="UniProtKB-SubCell"/>
</dbReference>
<evidence type="ECO:0000256" key="6">
    <source>
        <dbReference type="ARBA" id="ARBA00022989"/>
    </source>
</evidence>
<comment type="subcellular location">
    <subcellularLocation>
        <location evidence="1">Membrane</location>
    </subcellularLocation>
</comment>
<dbReference type="FunFam" id="2.60.40.10:FF:000120">
    <property type="entry name" value="Down syndrome cell adhesion molecule like 1"/>
    <property type="match status" value="1"/>
</dbReference>
<dbReference type="InterPro" id="IPR003961">
    <property type="entry name" value="FN3_dom"/>
</dbReference>
<dbReference type="PANTHER" id="PTHR13817:SF102">
    <property type="entry name" value="DOWN SYNDROME CELL ADHESION MOLECULE-LIKE PROTEIN DSCAM2"/>
    <property type="match status" value="1"/>
</dbReference>
<dbReference type="Gene3D" id="2.60.40.10">
    <property type="entry name" value="Immunoglobulins"/>
    <property type="match status" value="5"/>
</dbReference>
<dbReference type="PROSITE" id="PS50835">
    <property type="entry name" value="IG_LIKE"/>
    <property type="match status" value="1"/>
</dbReference>
<dbReference type="SMART" id="SM00060">
    <property type="entry name" value="FN3"/>
    <property type="match status" value="4"/>
</dbReference>
<dbReference type="InterPro" id="IPR036116">
    <property type="entry name" value="FN3_sf"/>
</dbReference>
<feature type="domain" description="Fibronectin type-III" evidence="11">
    <location>
        <begin position="406"/>
        <end position="499"/>
    </location>
</feature>
<dbReference type="CDD" id="cd00096">
    <property type="entry name" value="Ig"/>
    <property type="match status" value="1"/>
</dbReference>
<dbReference type="Pfam" id="PF13927">
    <property type="entry name" value="Ig_3"/>
    <property type="match status" value="1"/>
</dbReference>
<dbReference type="FunFam" id="2.60.40.10:FF:000093">
    <property type="entry name" value="Down syndrome cell adhesion molecule, isoform B"/>
    <property type="match status" value="1"/>
</dbReference>
<evidence type="ECO:0000256" key="4">
    <source>
        <dbReference type="ARBA" id="ARBA00022737"/>
    </source>
</evidence>
<evidence type="ECO:0000256" key="3">
    <source>
        <dbReference type="ARBA" id="ARBA00022729"/>
    </source>
</evidence>
<proteinExistence type="predicted"/>
<dbReference type="SUPFAM" id="SSF48726">
    <property type="entry name" value="Immunoglobulin"/>
    <property type="match status" value="1"/>
</dbReference>
<dbReference type="GO" id="GO:0007416">
    <property type="term" value="P:synapse assembly"/>
    <property type="evidence" value="ECO:0007669"/>
    <property type="project" value="TreeGrafter"/>
</dbReference>
<name>A0A9C6XBE9_FRAOC</name>
<evidence type="ECO:0000256" key="8">
    <source>
        <dbReference type="ARBA" id="ARBA00023157"/>
    </source>
</evidence>
<evidence type="ECO:0000256" key="1">
    <source>
        <dbReference type="ARBA" id="ARBA00004370"/>
    </source>
</evidence>
<evidence type="ECO:0000256" key="5">
    <source>
        <dbReference type="ARBA" id="ARBA00022889"/>
    </source>
</evidence>
<evidence type="ECO:0000313" key="13">
    <source>
        <dbReference type="RefSeq" id="XP_052132862.1"/>
    </source>
</evidence>
<feature type="domain" description="Ig-like" evidence="10">
    <location>
        <begin position="309"/>
        <end position="404"/>
    </location>
</feature>
<evidence type="ECO:0000256" key="7">
    <source>
        <dbReference type="ARBA" id="ARBA00023136"/>
    </source>
</evidence>
<keyword evidence="4" id="KW-0677">Repeat</keyword>
<evidence type="ECO:0000256" key="2">
    <source>
        <dbReference type="ARBA" id="ARBA00022692"/>
    </source>
</evidence>
<evidence type="ECO:0000259" key="11">
    <source>
        <dbReference type="PROSITE" id="PS50853"/>
    </source>
</evidence>
<keyword evidence="3" id="KW-0732">Signal</keyword>
<dbReference type="InterPro" id="IPR003598">
    <property type="entry name" value="Ig_sub2"/>
</dbReference>
<dbReference type="InterPro" id="IPR007110">
    <property type="entry name" value="Ig-like_dom"/>
</dbReference>
<feature type="non-terminal residue" evidence="13">
    <location>
        <position position="547"/>
    </location>
</feature>
<dbReference type="InterPro" id="IPR036179">
    <property type="entry name" value="Ig-like_dom_sf"/>
</dbReference>
<dbReference type="SMART" id="SM00408">
    <property type="entry name" value="IGc2"/>
    <property type="match status" value="1"/>
</dbReference>
<keyword evidence="12" id="KW-1185">Reference proteome</keyword>
<dbReference type="KEGG" id="foc:113201774"/>
<keyword evidence="8" id="KW-1015">Disulfide bond</keyword>
<keyword evidence="7" id="KW-0472">Membrane</keyword>
<dbReference type="OrthoDB" id="5969272at2759"/>